<dbReference type="EMBL" id="LFRF01000056">
    <property type="protein sequence ID" value="KND86481.1"/>
    <property type="molecule type" value="Genomic_DNA"/>
</dbReference>
<dbReference type="PANTHER" id="PTHR33112:SF10">
    <property type="entry name" value="TOL"/>
    <property type="match status" value="1"/>
</dbReference>
<name>A0A0L0MXH5_TOLOC</name>
<proteinExistence type="predicted"/>
<dbReference type="OrthoDB" id="4923489at2759"/>
<evidence type="ECO:0000259" key="1">
    <source>
        <dbReference type="Pfam" id="PF06985"/>
    </source>
</evidence>
<organism evidence="2 3">
    <name type="scientific">Tolypocladium ophioglossoides (strain CBS 100239)</name>
    <name type="common">Snaketongue truffleclub</name>
    <name type="synonym">Elaphocordyceps ophioglossoides</name>
    <dbReference type="NCBI Taxonomy" id="1163406"/>
    <lineage>
        <taxon>Eukaryota</taxon>
        <taxon>Fungi</taxon>
        <taxon>Dikarya</taxon>
        <taxon>Ascomycota</taxon>
        <taxon>Pezizomycotina</taxon>
        <taxon>Sordariomycetes</taxon>
        <taxon>Hypocreomycetidae</taxon>
        <taxon>Hypocreales</taxon>
        <taxon>Ophiocordycipitaceae</taxon>
        <taxon>Tolypocladium</taxon>
    </lineage>
</organism>
<dbReference type="InterPro" id="IPR010730">
    <property type="entry name" value="HET"/>
</dbReference>
<keyword evidence="3" id="KW-1185">Reference proteome</keyword>
<dbReference type="Proteomes" id="UP000036947">
    <property type="component" value="Unassembled WGS sequence"/>
</dbReference>
<dbReference type="AlphaFoldDB" id="A0A0L0MXH5"/>
<sequence length="687" mass="76315">MGLCKRCARLAIDDFDDRPIIFQANLAALKSSAEQGCAFCSLCWASFLKNAGESVWDEGKRWTPTIWLYGVHFHDRGSGGAYIEVSCGKPKQVVGQQEEESNPSPSVCSTLEVYELPGCPSKYRLRGRRTTTQQNPEIGIPIIQGWLHNCRTNHRRCRASTGSAMMPTRVIDVGGPAARSALRLVSSKGICEPYIALSYCWGVTADEILTLTAMTFASMTQGIRESALAKTHRDTVSLAQALGIRYIWVDALCIIQGDEADWERESRNMAQVYGNATLTVVAGRSADARNGYMDNTLDSFTRGGEPPPCRLPVSAPVSGNKTDSSFLMVALPRSADIGPVFTRGWCSQERVCCRRAVIFGTQQLMFECETEYAYENGKITRPLPRFAFNQPLPLAAQPRDVQDLREATLRKWYNFLYVYTTCHLSNPHDIFAAIAAIAQQAARVLHSRYLAGIWECDIIRGLLWEPCYHMEIGPHSKVHTTRPKPTRLTGGTSGPIVRAPSWSWAAVMGPVAQESGSPPSVTRHRNPAYARVRPARGNPKRWTRGEDDTRCGADKLRMPALELRLVGRLAPARVLLRRGGSSVSDYLGERAPSRYSKARLVAEGVLLASGEAVRADQPWGHVVGIGFFDVREEGQQVDVVHCLLLVQDVGLLLEKSKDGSKFSRLGWFRPEREAWFSEWKEAELCLY</sequence>
<evidence type="ECO:0000313" key="2">
    <source>
        <dbReference type="EMBL" id="KND86481.1"/>
    </source>
</evidence>
<reference evidence="2 3" key="1">
    <citation type="journal article" date="2015" name="BMC Genomics">
        <title>The genome of the truffle-parasite Tolypocladium ophioglossoides and the evolution of antifungal peptaibiotics.</title>
        <authorList>
            <person name="Quandt C.A."/>
            <person name="Bushley K.E."/>
            <person name="Spatafora J.W."/>
        </authorList>
    </citation>
    <scope>NUCLEOTIDE SEQUENCE [LARGE SCALE GENOMIC DNA]</scope>
    <source>
        <strain evidence="2 3">CBS 100239</strain>
    </source>
</reference>
<dbReference type="Pfam" id="PF06985">
    <property type="entry name" value="HET"/>
    <property type="match status" value="1"/>
</dbReference>
<evidence type="ECO:0000313" key="3">
    <source>
        <dbReference type="Proteomes" id="UP000036947"/>
    </source>
</evidence>
<accession>A0A0L0MXH5</accession>
<protein>
    <recommendedName>
        <fullName evidence="1">Heterokaryon incompatibility domain-containing protein</fullName>
    </recommendedName>
</protein>
<dbReference type="PANTHER" id="PTHR33112">
    <property type="entry name" value="DOMAIN PROTEIN, PUTATIVE-RELATED"/>
    <property type="match status" value="1"/>
</dbReference>
<dbReference type="STRING" id="1163406.A0A0L0MXH5"/>
<gene>
    <name evidence="2" type="ORF">TOPH_08877</name>
</gene>
<feature type="domain" description="Heterokaryon incompatibility" evidence="1">
    <location>
        <begin position="194"/>
        <end position="349"/>
    </location>
</feature>
<comment type="caution">
    <text evidence="2">The sequence shown here is derived from an EMBL/GenBank/DDBJ whole genome shotgun (WGS) entry which is preliminary data.</text>
</comment>